<evidence type="ECO:0000256" key="1">
    <source>
        <dbReference type="SAM" id="MobiDB-lite"/>
    </source>
</evidence>
<evidence type="ECO:0000256" key="2">
    <source>
        <dbReference type="SAM" id="SignalP"/>
    </source>
</evidence>
<feature type="chain" id="PRO_5046477143" evidence="2">
    <location>
        <begin position="22"/>
        <end position="209"/>
    </location>
</feature>
<comment type="caution">
    <text evidence="3">The sequence shown here is derived from an EMBL/GenBank/DDBJ whole genome shotgun (WGS) entry which is preliminary data.</text>
</comment>
<dbReference type="RefSeq" id="WP_377869668.1">
    <property type="nucleotide sequence ID" value="NZ_JBHMAY010000013.1"/>
</dbReference>
<dbReference type="PROSITE" id="PS51257">
    <property type="entry name" value="PROKAR_LIPOPROTEIN"/>
    <property type="match status" value="1"/>
</dbReference>
<feature type="region of interest" description="Disordered" evidence="1">
    <location>
        <begin position="25"/>
        <end position="63"/>
    </location>
</feature>
<keyword evidence="2" id="KW-0732">Signal</keyword>
<dbReference type="Pfam" id="PF12079">
    <property type="entry name" value="DUF3558"/>
    <property type="match status" value="1"/>
</dbReference>
<name>A0ABV7QR39_9PSEU</name>
<protein>
    <submittedName>
        <fullName evidence="3">DUF3558 domain-containing protein</fullName>
    </submittedName>
</protein>
<organism evidence="3 4">
    <name type="scientific">Amycolatopsis halotolerans</name>
    <dbReference type="NCBI Taxonomy" id="330083"/>
    <lineage>
        <taxon>Bacteria</taxon>
        <taxon>Bacillati</taxon>
        <taxon>Actinomycetota</taxon>
        <taxon>Actinomycetes</taxon>
        <taxon>Pseudonocardiales</taxon>
        <taxon>Pseudonocardiaceae</taxon>
        <taxon>Amycolatopsis</taxon>
    </lineage>
</organism>
<reference evidence="4" key="1">
    <citation type="journal article" date="2019" name="Int. J. Syst. Evol. Microbiol.">
        <title>The Global Catalogue of Microorganisms (GCM) 10K type strain sequencing project: providing services to taxonomists for standard genome sequencing and annotation.</title>
        <authorList>
            <consortium name="The Broad Institute Genomics Platform"/>
            <consortium name="The Broad Institute Genome Sequencing Center for Infectious Disease"/>
            <person name="Wu L."/>
            <person name="Ma J."/>
        </authorList>
    </citation>
    <scope>NUCLEOTIDE SEQUENCE [LARGE SCALE GENOMIC DNA]</scope>
    <source>
        <strain evidence="4">CGMCC 4.7682</strain>
    </source>
</reference>
<dbReference type="Proteomes" id="UP001595764">
    <property type="component" value="Unassembled WGS sequence"/>
</dbReference>
<sequence>MTPRHALAPIAAIGFAVLATACSRGPAPAPTGAAHPAPSTSSALPHSGAPKVEHPLPASALSGDPCRTALTETQVGRIITTTPPGKPRIEARLGPTCDWHNIDSGAAVRVGYVTEDHQGLSAVYQNSQPKAKVWRPLPPIQGLPAVAFSDFEGIGLNSTCQVSFGTSDDLSVDVTITLGESKAGKVDPCGVAAQAAGIVAANLWQRAGS</sequence>
<evidence type="ECO:0000313" key="4">
    <source>
        <dbReference type="Proteomes" id="UP001595764"/>
    </source>
</evidence>
<dbReference type="InterPro" id="IPR024520">
    <property type="entry name" value="DUF3558"/>
</dbReference>
<accession>A0ABV7QR39</accession>
<gene>
    <name evidence="3" type="ORF">ACFORO_36810</name>
</gene>
<proteinExistence type="predicted"/>
<feature type="signal peptide" evidence="2">
    <location>
        <begin position="1"/>
        <end position="21"/>
    </location>
</feature>
<evidence type="ECO:0000313" key="3">
    <source>
        <dbReference type="EMBL" id="MFC3515772.1"/>
    </source>
</evidence>
<dbReference type="EMBL" id="JBHRWI010000055">
    <property type="protein sequence ID" value="MFC3515772.1"/>
    <property type="molecule type" value="Genomic_DNA"/>
</dbReference>
<feature type="compositionally biased region" description="Low complexity" evidence="1">
    <location>
        <begin position="30"/>
        <end position="47"/>
    </location>
</feature>
<keyword evidence="4" id="KW-1185">Reference proteome</keyword>